<feature type="domain" description="Nephrocystin 3-like N-terminal" evidence="5">
    <location>
        <begin position="368"/>
        <end position="533"/>
    </location>
</feature>
<dbReference type="Pfam" id="PF24883">
    <property type="entry name" value="NPHP3_N"/>
    <property type="match status" value="1"/>
</dbReference>
<reference evidence="6" key="1">
    <citation type="submission" date="2023-01" db="EMBL/GenBank/DDBJ databases">
        <authorList>
            <person name="Van Ghelder C."/>
            <person name="Rancurel C."/>
        </authorList>
    </citation>
    <scope>NUCLEOTIDE SEQUENCE</scope>
    <source>
        <strain evidence="6">CNCM I-4278</strain>
    </source>
</reference>
<sequence length="1245" mass="138460">MATQAPPTERRTHSDYTVGWICALAKEQTAATVMLDDIHPDLAKPPQDDNTYTLGSIGGHNIVIACLPMGKYGTVSAATVATKMIGTFTAVRIGLMVGIGGGVPPNVRLGDIVVSTPVDKFPGVVQWDFGKTEKGGEFRRTGALNNPPAVLLTALTKLKTQHDIRGSKIPQYLGEVEKAAPKLKPKFTRATLLRDPYSEHAKSHGTDTDISEQDSREICIHYGLVASGNQVIKDAELRDRLNDSLDGNLLCVEMEAAGLMDSFPCIAIRGICDYADSQKNKDWQEYAATIAAAFAKELLGYVQPHDVDRERTAKDILGQSHTLSSVGTHTEIMRSKLDKTENTYILDWLTPVDYGPLQSSFIRKRQEGTGMWALEKPEYMTWLQEKGKTLFCPGIPGAGKTILTAIVVDNLYEKHGRNHDTGIAYIYCNFQRQQEQKPEDLLLSLIKQFAQSQSSLPESLRQCYGYHNPKRTRPSMEETEELLHSVLALYSRAFIIVDALDECSASEGGREKLFSVIFRLQARTGANIFATSRLDEDIAKMFQNPLSFHIRASDQDVVRYLNKRISLMRPDSTNEELEGTIREGVSSAVDGMFLLAELHMNMLEDQPTKGDVREALQHLQRGTAGLQNAYEQTMERIERQGEHTRKLAKQILSWIVHAKRQLTTLELRHALAVRPQTTSLNEEYIPSTQLILSVCAGLVAIDANGDRVQLVHYTTQEYFVRTKTAWFPTAERDIADVCVAYLLLDSSNPSTRLSNHESTGENDDCSGSSSVAKWLKIIHETNTLPLYDYAAGYWGRHVQLAMTEGPDIVKLLEDEARVSACSQTFFSIRLGQSWQLNRFRRSKGMKYINSTKIDTRMSGMHLAAYFGLDKTLASLLHNQNDPNSRDIFGHTPLWWAVWNKHDVVVKRLCHADQVDINCKDEMGYTPLLLAVDKGRESIVKMLCSTGRVDLDCKSDSELTPLWLAASCGMQAIVEHFLHTKSVDVHSKSEFGATPLLIALSNGYMSVVETLLSSGVDIASEYEDQHKLLATAAEKGFAQIVERILTKCEIDIEFRDEGGYTMLLMGAKDGRSTVVDLLLTKFAADIGARDHNGQTALHLAAMHEHKGVLDLLLSKHGANVESQDQKGYTPLMLAAMHGHREIVEFLLTKCGADRSARDFAGLNALAYALKAGHDEICEFLLDPKVIEIRSRLPGLLPRKRKRYLGDLGDASSLPLPVDIDAGTYQPQDKREDLASAVAGQWVEPWK</sequence>
<dbReference type="Gene3D" id="3.40.50.1580">
    <property type="entry name" value="Nucleoside phosphorylase domain"/>
    <property type="match status" value="1"/>
</dbReference>
<dbReference type="CDD" id="cd09008">
    <property type="entry name" value="MTAN"/>
    <property type="match status" value="1"/>
</dbReference>
<dbReference type="EMBL" id="CAOQHR010000005">
    <property type="protein sequence ID" value="CAI6334754.1"/>
    <property type="molecule type" value="Genomic_DNA"/>
</dbReference>
<dbReference type="InterPro" id="IPR054471">
    <property type="entry name" value="GPIID_WHD"/>
</dbReference>
<organism evidence="6 7">
    <name type="scientific">Periconia digitata</name>
    <dbReference type="NCBI Taxonomy" id="1303443"/>
    <lineage>
        <taxon>Eukaryota</taxon>
        <taxon>Fungi</taxon>
        <taxon>Dikarya</taxon>
        <taxon>Ascomycota</taxon>
        <taxon>Pezizomycotina</taxon>
        <taxon>Dothideomycetes</taxon>
        <taxon>Pleosporomycetidae</taxon>
        <taxon>Pleosporales</taxon>
        <taxon>Massarineae</taxon>
        <taxon>Periconiaceae</taxon>
        <taxon>Periconia</taxon>
    </lineage>
</organism>
<feature type="domain" description="Nucleoside phosphorylase" evidence="3">
    <location>
        <begin position="49"/>
        <end position="299"/>
    </location>
</feature>
<name>A0A9W4UG74_9PLEO</name>
<dbReference type="PANTHER" id="PTHR46082:SF11">
    <property type="entry name" value="AAA+ ATPASE DOMAIN-CONTAINING PROTEIN-RELATED"/>
    <property type="match status" value="1"/>
</dbReference>
<dbReference type="SUPFAM" id="SSF53167">
    <property type="entry name" value="Purine and uridine phosphorylases"/>
    <property type="match status" value="1"/>
</dbReference>
<dbReference type="InterPro" id="IPR000845">
    <property type="entry name" value="Nucleoside_phosphorylase_d"/>
</dbReference>
<dbReference type="Gene3D" id="1.25.40.20">
    <property type="entry name" value="Ankyrin repeat-containing domain"/>
    <property type="match status" value="3"/>
</dbReference>
<dbReference type="PROSITE" id="PS50088">
    <property type="entry name" value="ANK_REPEAT"/>
    <property type="match status" value="4"/>
</dbReference>
<comment type="caution">
    <text evidence="6">The sequence shown here is derived from an EMBL/GenBank/DDBJ whole genome shotgun (WGS) entry which is preliminary data.</text>
</comment>
<dbReference type="InterPro" id="IPR027417">
    <property type="entry name" value="P-loop_NTPase"/>
</dbReference>
<dbReference type="SMART" id="SM00248">
    <property type="entry name" value="ANK"/>
    <property type="match status" value="10"/>
</dbReference>
<protein>
    <recommendedName>
        <fullName evidence="8">Nucleoside phosphorylase domain-containing protein</fullName>
    </recommendedName>
</protein>
<dbReference type="InterPro" id="IPR002110">
    <property type="entry name" value="Ankyrin_rpt"/>
</dbReference>
<dbReference type="Proteomes" id="UP001152607">
    <property type="component" value="Unassembled WGS sequence"/>
</dbReference>
<dbReference type="OrthoDB" id="195446at2759"/>
<dbReference type="Pfam" id="PF01048">
    <property type="entry name" value="PNP_UDP_1"/>
    <property type="match status" value="1"/>
</dbReference>
<feature type="domain" description="GPI inositol-deacylase winged helix" evidence="4">
    <location>
        <begin position="640"/>
        <end position="721"/>
    </location>
</feature>
<evidence type="ECO:0000313" key="6">
    <source>
        <dbReference type="EMBL" id="CAI6334754.1"/>
    </source>
</evidence>
<dbReference type="SUPFAM" id="SSF52540">
    <property type="entry name" value="P-loop containing nucleoside triphosphate hydrolases"/>
    <property type="match status" value="1"/>
</dbReference>
<dbReference type="InterPro" id="IPR035994">
    <property type="entry name" value="Nucleoside_phosphorylase_sf"/>
</dbReference>
<evidence type="ECO:0000259" key="3">
    <source>
        <dbReference type="Pfam" id="PF01048"/>
    </source>
</evidence>
<gene>
    <name evidence="6" type="ORF">PDIGIT_LOCUS7822</name>
</gene>
<evidence type="ECO:0008006" key="8">
    <source>
        <dbReference type="Google" id="ProtNLM"/>
    </source>
</evidence>
<dbReference type="SUPFAM" id="SSF48403">
    <property type="entry name" value="Ankyrin repeat"/>
    <property type="match status" value="1"/>
</dbReference>
<feature type="repeat" description="ANK" evidence="2">
    <location>
        <begin position="1125"/>
        <end position="1158"/>
    </location>
</feature>
<dbReference type="InterPro" id="IPR053137">
    <property type="entry name" value="NLR-like"/>
</dbReference>
<evidence type="ECO:0000259" key="4">
    <source>
        <dbReference type="Pfam" id="PF22939"/>
    </source>
</evidence>
<dbReference type="PROSITE" id="PS50297">
    <property type="entry name" value="ANK_REP_REGION"/>
    <property type="match status" value="4"/>
</dbReference>
<dbReference type="GO" id="GO:0009116">
    <property type="term" value="P:nucleoside metabolic process"/>
    <property type="evidence" value="ECO:0007669"/>
    <property type="project" value="InterPro"/>
</dbReference>
<proteinExistence type="predicted"/>
<keyword evidence="7" id="KW-1185">Reference proteome</keyword>
<dbReference type="InterPro" id="IPR056884">
    <property type="entry name" value="NPHP3-like_N"/>
</dbReference>
<feature type="repeat" description="ANK" evidence="2">
    <location>
        <begin position="990"/>
        <end position="1022"/>
    </location>
</feature>
<feature type="repeat" description="ANK" evidence="2">
    <location>
        <begin position="1091"/>
        <end position="1124"/>
    </location>
</feature>
<dbReference type="Gene3D" id="3.40.50.300">
    <property type="entry name" value="P-loop containing nucleotide triphosphate hydrolases"/>
    <property type="match status" value="1"/>
</dbReference>
<dbReference type="AlphaFoldDB" id="A0A9W4UG74"/>
<accession>A0A9W4UG74</accession>
<evidence type="ECO:0000256" key="1">
    <source>
        <dbReference type="ARBA" id="ARBA00022737"/>
    </source>
</evidence>
<keyword evidence="2" id="KW-0040">ANK repeat</keyword>
<evidence type="ECO:0000259" key="5">
    <source>
        <dbReference type="Pfam" id="PF24883"/>
    </source>
</evidence>
<dbReference type="InterPro" id="IPR036770">
    <property type="entry name" value="Ankyrin_rpt-contain_sf"/>
</dbReference>
<dbReference type="Pfam" id="PF22939">
    <property type="entry name" value="WHD_GPIID"/>
    <property type="match status" value="1"/>
</dbReference>
<dbReference type="Pfam" id="PF12796">
    <property type="entry name" value="Ank_2"/>
    <property type="match status" value="3"/>
</dbReference>
<dbReference type="GO" id="GO:0003824">
    <property type="term" value="F:catalytic activity"/>
    <property type="evidence" value="ECO:0007669"/>
    <property type="project" value="InterPro"/>
</dbReference>
<dbReference type="PANTHER" id="PTHR46082">
    <property type="entry name" value="ATP/GTP-BINDING PROTEIN-RELATED"/>
    <property type="match status" value="1"/>
</dbReference>
<feature type="repeat" description="ANK" evidence="2">
    <location>
        <begin position="922"/>
        <end position="946"/>
    </location>
</feature>
<evidence type="ECO:0000256" key="2">
    <source>
        <dbReference type="PROSITE-ProRule" id="PRU00023"/>
    </source>
</evidence>
<evidence type="ECO:0000313" key="7">
    <source>
        <dbReference type="Proteomes" id="UP001152607"/>
    </source>
</evidence>
<keyword evidence="1" id="KW-0677">Repeat</keyword>